<dbReference type="PROSITE" id="PS50158">
    <property type="entry name" value="ZF_CCHC"/>
    <property type="match status" value="1"/>
</dbReference>
<dbReference type="GO" id="GO:0008270">
    <property type="term" value="F:zinc ion binding"/>
    <property type="evidence" value="ECO:0007669"/>
    <property type="project" value="UniProtKB-KW"/>
</dbReference>
<keyword evidence="6" id="KW-1185">Reference proteome</keyword>
<dbReference type="GO" id="GO:0003676">
    <property type="term" value="F:nucleic acid binding"/>
    <property type="evidence" value="ECO:0007669"/>
    <property type="project" value="InterPro"/>
</dbReference>
<reference evidence="6" key="1">
    <citation type="submission" date="2016-04" db="EMBL/GenBank/DDBJ databases">
        <title>Cephalotus genome sequencing.</title>
        <authorList>
            <person name="Fukushima K."/>
            <person name="Hasebe M."/>
            <person name="Fang X."/>
        </authorList>
    </citation>
    <scope>NUCLEOTIDE SEQUENCE [LARGE SCALE GENOMIC DNA]</scope>
    <source>
        <strain evidence="6">cv. St1</strain>
    </source>
</reference>
<feature type="coiled-coil region" evidence="2">
    <location>
        <begin position="185"/>
        <end position="212"/>
    </location>
</feature>
<dbReference type="InterPro" id="IPR001878">
    <property type="entry name" value="Znf_CCHC"/>
</dbReference>
<dbReference type="AlphaFoldDB" id="A0A1Q3B0W8"/>
<evidence type="ECO:0000313" key="6">
    <source>
        <dbReference type="Proteomes" id="UP000187406"/>
    </source>
</evidence>
<protein>
    <submittedName>
        <fullName evidence="5">Zf-CCHC domain-containing protein</fullName>
    </submittedName>
</protein>
<proteinExistence type="predicted"/>
<dbReference type="InterPro" id="IPR036875">
    <property type="entry name" value="Znf_CCHC_sf"/>
</dbReference>
<comment type="caution">
    <text evidence="5">The sequence shown here is derived from an EMBL/GenBank/DDBJ whole genome shotgun (WGS) entry which is preliminary data.</text>
</comment>
<evidence type="ECO:0000313" key="5">
    <source>
        <dbReference type="EMBL" id="GAV61656.1"/>
    </source>
</evidence>
<gene>
    <name evidence="5" type="ORF">CFOL_v3_05183</name>
</gene>
<organism evidence="5 6">
    <name type="scientific">Cephalotus follicularis</name>
    <name type="common">Albany pitcher plant</name>
    <dbReference type="NCBI Taxonomy" id="3775"/>
    <lineage>
        <taxon>Eukaryota</taxon>
        <taxon>Viridiplantae</taxon>
        <taxon>Streptophyta</taxon>
        <taxon>Embryophyta</taxon>
        <taxon>Tracheophyta</taxon>
        <taxon>Spermatophyta</taxon>
        <taxon>Magnoliopsida</taxon>
        <taxon>eudicotyledons</taxon>
        <taxon>Gunneridae</taxon>
        <taxon>Pentapetalae</taxon>
        <taxon>rosids</taxon>
        <taxon>fabids</taxon>
        <taxon>Oxalidales</taxon>
        <taxon>Cephalotaceae</taxon>
        <taxon>Cephalotus</taxon>
    </lineage>
</organism>
<keyword evidence="1" id="KW-0863">Zinc-finger</keyword>
<dbReference type="SMART" id="SM00343">
    <property type="entry name" value="ZnF_C2HC"/>
    <property type="match status" value="1"/>
</dbReference>
<dbReference type="Gene3D" id="4.10.60.10">
    <property type="entry name" value="Zinc finger, CCHC-type"/>
    <property type="match status" value="1"/>
</dbReference>
<keyword evidence="2" id="KW-0175">Coiled coil</keyword>
<evidence type="ECO:0000256" key="1">
    <source>
        <dbReference type="PROSITE-ProRule" id="PRU00047"/>
    </source>
</evidence>
<feature type="region of interest" description="Disordered" evidence="3">
    <location>
        <begin position="1"/>
        <end position="32"/>
    </location>
</feature>
<dbReference type="InParanoid" id="A0A1Q3B0W8"/>
<dbReference type="SUPFAM" id="SSF57756">
    <property type="entry name" value="Retrovirus zinc finger-like domains"/>
    <property type="match status" value="1"/>
</dbReference>
<evidence type="ECO:0000256" key="3">
    <source>
        <dbReference type="SAM" id="MobiDB-lite"/>
    </source>
</evidence>
<sequence length="226" mass="26221">MKKDDDEEKEKRKKKVVALKPSTNEETEDDSDEEFALITRKFKRFLAIKKKFGGKPYKKSNPQKGEISKHEDIICYECNKLGHFKSDCPRLKKKEQIKKKKVMLATWEVNNESSSDGKTQEEVAQLALMVIKEEEDNVEVSYDELIVIVEKYRSIISSLKKKVKCSTIYNNQLLKMTTSTLINEDKSKKEKIDILEKENEGLKIEVNALKKTFSKFSNSSKKLETL</sequence>
<dbReference type="OrthoDB" id="1837755at2759"/>
<evidence type="ECO:0000256" key="2">
    <source>
        <dbReference type="SAM" id="Coils"/>
    </source>
</evidence>
<feature type="domain" description="CCHC-type" evidence="4">
    <location>
        <begin position="75"/>
        <end position="90"/>
    </location>
</feature>
<dbReference type="EMBL" id="BDDD01000218">
    <property type="protein sequence ID" value="GAV61656.1"/>
    <property type="molecule type" value="Genomic_DNA"/>
</dbReference>
<keyword evidence="1" id="KW-0862">Zinc</keyword>
<keyword evidence="1" id="KW-0479">Metal-binding</keyword>
<dbReference type="Pfam" id="PF00098">
    <property type="entry name" value="zf-CCHC"/>
    <property type="match status" value="1"/>
</dbReference>
<evidence type="ECO:0000259" key="4">
    <source>
        <dbReference type="PROSITE" id="PS50158"/>
    </source>
</evidence>
<dbReference type="Proteomes" id="UP000187406">
    <property type="component" value="Unassembled WGS sequence"/>
</dbReference>
<name>A0A1Q3B0W8_CEPFO</name>
<accession>A0A1Q3B0W8</accession>